<dbReference type="Pfam" id="PF12833">
    <property type="entry name" value="HTH_18"/>
    <property type="match status" value="1"/>
</dbReference>
<keyword evidence="2" id="KW-0804">Transcription</keyword>
<dbReference type="InterPro" id="IPR009057">
    <property type="entry name" value="Homeodomain-like_sf"/>
</dbReference>
<dbReference type="PANTHER" id="PTHR43130:SF3">
    <property type="entry name" value="HTH-TYPE TRANSCRIPTIONAL REGULATOR RV1931C"/>
    <property type="match status" value="1"/>
</dbReference>
<reference evidence="4" key="1">
    <citation type="submission" date="2020-02" db="EMBL/GenBank/DDBJ databases">
        <authorList>
            <person name="Meier V. D."/>
        </authorList>
    </citation>
    <scope>NUCLEOTIDE SEQUENCE</scope>
    <source>
        <strain evidence="4">AVDCRST_MAG13</strain>
    </source>
</reference>
<dbReference type="InterPro" id="IPR002818">
    <property type="entry name" value="DJ-1/PfpI"/>
</dbReference>
<evidence type="ECO:0000259" key="3">
    <source>
        <dbReference type="PROSITE" id="PS01124"/>
    </source>
</evidence>
<sequence>MPHRVAVLALEPVVAFDLATPVQVLARNELDDAARYDVTVCALAAGPVATTHGFAVHAPRGLRALARADTVIVPGFDPRPDGVPPAVVRALRRAHARGARIASICTGAYALAAAGLLDGRRATTHWAHAADLARRFPAVTVEPGVLFVDEGDVLTSAGVAAGIDLCLHLVRGDHGAAVANAIARRMVVAPLRAGGQAQFVPAPAGDASGGTLAATRAWALERLHEPLPVAALAAHAGWSERSFLRRFRAETGSSPLRWLHGARIGLARELLEATDLPVEEVAARAGFGSAVALRRHFHTATATTPSAYRRAFRTAA</sequence>
<dbReference type="SUPFAM" id="SSF46689">
    <property type="entry name" value="Homeodomain-like"/>
    <property type="match status" value="2"/>
</dbReference>
<dbReference type="Gene3D" id="3.40.50.880">
    <property type="match status" value="1"/>
</dbReference>
<dbReference type="PANTHER" id="PTHR43130">
    <property type="entry name" value="ARAC-FAMILY TRANSCRIPTIONAL REGULATOR"/>
    <property type="match status" value="1"/>
</dbReference>
<dbReference type="EMBL" id="CADCVO010000228">
    <property type="protein sequence ID" value="CAA9486188.1"/>
    <property type="molecule type" value="Genomic_DNA"/>
</dbReference>
<dbReference type="Pfam" id="PF01965">
    <property type="entry name" value="DJ-1_PfpI"/>
    <property type="match status" value="1"/>
</dbReference>
<dbReference type="GO" id="GO:0003700">
    <property type="term" value="F:DNA-binding transcription factor activity"/>
    <property type="evidence" value="ECO:0007669"/>
    <property type="project" value="InterPro"/>
</dbReference>
<dbReference type="GO" id="GO:0043565">
    <property type="term" value="F:sequence-specific DNA binding"/>
    <property type="evidence" value="ECO:0007669"/>
    <property type="project" value="InterPro"/>
</dbReference>
<dbReference type="InterPro" id="IPR052158">
    <property type="entry name" value="INH-QAR"/>
</dbReference>
<evidence type="ECO:0000256" key="1">
    <source>
        <dbReference type="ARBA" id="ARBA00023015"/>
    </source>
</evidence>
<dbReference type="PROSITE" id="PS01124">
    <property type="entry name" value="HTH_ARAC_FAMILY_2"/>
    <property type="match status" value="1"/>
</dbReference>
<proteinExistence type="predicted"/>
<dbReference type="CDD" id="cd03137">
    <property type="entry name" value="GATase1_AraC_1"/>
    <property type="match status" value="1"/>
</dbReference>
<dbReference type="SUPFAM" id="SSF52317">
    <property type="entry name" value="Class I glutamine amidotransferase-like"/>
    <property type="match status" value="1"/>
</dbReference>
<protein>
    <submittedName>
        <fullName evidence="4">Transcriptional regulator, AraC family</fullName>
    </submittedName>
</protein>
<accession>A0A6J4S8S4</accession>
<keyword evidence="1" id="KW-0805">Transcription regulation</keyword>
<evidence type="ECO:0000256" key="2">
    <source>
        <dbReference type="ARBA" id="ARBA00023163"/>
    </source>
</evidence>
<dbReference type="InterPro" id="IPR029062">
    <property type="entry name" value="Class_I_gatase-like"/>
</dbReference>
<organism evidence="4">
    <name type="scientific">uncultured Solirubrobacteraceae bacterium</name>
    <dbReference type="NCBI Taxonomy" id="1162706"/>
    <lineage>
        <taxon>Bacteria</taxon>
        <taxon>Bacillati</taxon>
        <taxon>Actinomycetota</taxon>
        <taxon>Thermoleophilia</taxon>
        <taxon>Solirubrobacterales</taxon>
        <taxon>Solirubrobacteraceae</taxon>
        <taxon>environmental samples</taxon>
    </lineage>
</organism>
<evidence type="ECO:0000313" key="4">
    <source>
        <dbReference type="EMBL" id="CAA9486188.1"/>
    </source>
</evidence>
<dbReference type="Gene3D" id="1.10.10.60">
    <property type="entry name" value="Homeodomain-like"/>
    <property type="match status" value="1"/>
</dbReference>
<name>A0A6J4S8S4_9ACTN</name>
<feature type="domain" description="HTH araC/xylS-type" evidence="3">
    <location>
        <begin position="213"/>
        <end position="311"/>
    </location>
</feature>
<dbReference type="SMART" id="SM00342">
    <property type="entry name" value="HTH_ARAC"/>
    <property type="match status" value="1"/>
</dbReference>
<dbReference type="AlphaFoldDB" id="A0A6J4S8S4"/>
<dbReference type="InterPro" id="IPR018060">
    <property type="entry name" value="HTH_AraC"/>
</dbReference>
<gene>
    <name evidence="4" type="ORF">AVDCRST_MAG13-1464</name>
</gene>